<dbReference type="AlphaFoldDB" id="A0AAD8HSM4"/>
<gene>
    <name evidence="2" type="ORF">POM88_028845</name>
</gene>
<reference evidence="2" key="1">
    <citation type="submission" date="2023-02" db="EMBL/GenBank/DDBJ databases">
        <title>Genome of toxic invasive species Heracleum sosnowskyi carries increased number of genes despite the absence of recent whole-genome duplications.</title>
        <authorList>
            <person name="Schelkunov M."/>
            <person name="Shtratnikova V."/>
            <person name="Makarenko M."/>
            <person name="Klepikova A."/>
            <person name="Omelchenko D."/>
            <person name="Novikova G."/>
            <person name="Obukhova E."/>
            <person name="Bogdanov V."/>
            <person name="Penin A."/>
            <person name="Logacheva M."/>
        </authorList>
    </citation>
    <scope>NUCLEOTIDE SEQUENCE</scope>
    <source>
        <strain evidence="2">Hsosn_3</strain>
        <tissue evidence="2">Leaf</tissue>
    </source>
</reference>
<sequence length="604" mass="68519">MNPPSRKKKKLKKTIHQQDECEGEDKISTLPDDFIDYAVSRHVEDFTVHFRREQKGIKFCRFSSNSITKLDVRMKVGGVEESDCWDLPALTELFLWLLPTDDDKLPVRCLTCLPALRTLSLMVWDLWEQDVNLCLPELTTLTLIMCKMPKNIWNFPCLKSLKLQNVEFPGNMNDMFAALVTLESLALHGMSLQDCYIRCPRLLNLEIESRYFDSFEDNIVVLAPKLTNFTALGIFQITFEDSKLENVYLKVRGWINRTNIPRKQIKEYYQQYIFMLPGLGRAEILNLQLETIEALSSLSDSLVGIASPFHNLKYVKLPPRFEEASLSNTLRCYLLDGSPTATIVATLPQNIVSHTVADSVTAQNVVIEETLAARTLVNSEDIQKDVCFEAVDVGVQEELVVHNSKDHAVGVIHGAAVEGICNDHVSSSRGNTYGLWQCNEVKSEFVCLLDQIMKKYPETFEHLTTKNKKFCTMKLNMLCTAVSDFIKTPMAEVDAEMIVEYMEVFTDLKKLGLNVSWLVNRLNYIEQNQFSQPLPPKLHATDCHNDDAKSNLQDLQIRIDDAKTKLQNLQTLRSEKMQEIQEAFGTIDTNLAVGCVGDGLLAGP</sequence>
<dbReference type="EMBL" id="JAUIZM010000007">
    <property type="protein sequence ID" value="KAK1372652.1"/>
    <property type="molecule type" value="Genomic_DNA"/>
</dbReference>
<comment type="caution">
    <text evidence="2">The sequence shown here is derived from an EMBL/GenBank/DDBJ whole genome shotgun (WGS) entry which is preliminary data.</text>
</comment>
<dbReference type="SUPFAM" id="SSF52058">
    <property type="entry name" value="L domain-like"/>
    <property type="match status" value="1"/>
</dbReference>
<evidence type="ECO:0000313" key="2">
    <source>
        <dbReference type="EMBL" id="KAK1372652.1"/>
    </source>
</evidence>
<name>A0AAD8HSM4_9APIA</name>
<accession>A0AAD8HSM4</accession>
<keyword evidence="1" id="KW-0175">Coiled coil</keyword>
<dbReference type="Gene3D" id="3.80.10.10">
    <property type="entry name" value="Ribonuclease Inhibitor"/>
    <property type="match status" value="1"/>
</dbReference>
<feature type="coiled-coil region" evidence="1">
    <location>
        <begin position="545"/>
        <end position="579"/>
    </location>
</feature>
<organism evidence="2 3">
    <name type="scientific">Heracleum sosnowskyi</name>
    <dbReference type="NCBI Taxonomy" id="360622"/>
    <lineage>
        <taxon>Eukaryota</taxon>
        <taxon>Viridiplantae</taxon>
        <taxon>Streptophyta</taxon>
        <taxon>Embryophyta</taxon>
        <taxon>Tracheophyta</taxon>
        <taxon>Spermatophyta</taxon>
        <taxon>Magnoliopsida</taxon>
        <taxon>eudicotyledons</taxon>
        <taxon>Gunneridae</taxon>
        <taxon>Pentapetalae</taxon>
        <taxon>asterids</taxon>
        <taxon>campanulids</taxon>
        <taxon>Apiales</taxon>
        <taxon>Apiaceae</taxon>
        <taxon>Apioideae</taxon>
        <taxon>apioid superclade</taxon>
        <taxon>Tordylieae</taxon>
        <taxon>Tordyliinae</taxon>
        <taxon>Heracleum</taxon>
    </lineage>
</organism>
<keyword evidence="3" id="KW-1185">Reference proteome</keyword>
<dbReference type="Proteomes" id="UP001237642">
    <property type="component" value="Unassembled WGS sequence"/>
</dbReference>
<dbReference type="InterPro" id="IPR032675">
    <property type="entry name" value="LRR_dom_sf"/>
</dbReference>
<protein>
    <submittedName>
        <fullName evidence="2">Uncharacterized protein</fullName>
    </submittedName>
</protein>
<reference evidence="2" key="2">
    <citation type="submission" date="2023-05" db="EMBL/GenBank/DDBJ databases">
        <authorList>
            <person name="Schelkunov M.I."/>
        </authorList>
    </citation>
    <scope>NUCLEOTIDE SEQUENCE</scope>
    <source>
        <strain evidence="2">Hsosn_3</strain>
        <tissue evidence="2">Leaf</tissue>
    </source>
</reference>
<proteinExistence type="predicted"/>
<evidence type="ECO:0000256" key="1">
    <source>
        <dbReference type="SAM" id="Coils"/>
    </source>
</evidence>
<evidence type="ECO:0000313" key="3">
    <source>
        <dbReference type="Proteomes" id="UP001237642"/>
    </source>
</evidence>